<feature type="transmembrane region" description="Helical" evidence="1">
    <location>
        <begin position="26"/>
        <end position="43"/>
    </location>
</feature>
<feature type="transmembrane region" description="Helical" evidence="1">
    <location>
        <begin position="82"/>
        <end position="106"/>
    </location>
</feature>
<feature type="transmembrane region" description="Helical" evidence="1">
    <location>
        <begin position="165"/>
        <end position="186"/>
    </location>
</feature>
<evidence type="ECO:0000313" key="2">
    <source>
        <dbReference type="EMBL" id="KZN46518.1"/>
    </source>
</evidence>
<keyword evidence="1" id="KW-1133">Transmembrane helix</keyword>
<protein>
    <recommendedName>
        <fullName evidence="4">Intracellular septation protein A</fullName>
    </recommendedName>
</protein>
<evidence type="ECO:0008006" key="4">
    <source>
        <dbReference type="Google" id="ProtNLM"/>
    </source>
</evidence>
<comment type="caution">
    <text evidence="2">The sequence shown here is derived from an EMBL/GenBank/DDBJ whole genome shotgun (WGS) entry which is preliminary data.</text>
</comment>
<proteinExistence type="predicted"/>
<feature type="transmembrane region" description="Helical" evidence="1">
    <location>
        <begin position="127"/>
        <end position="145"/>
    </location>
</feature>
<dbReference type="AlphaFoldDB" id="A0A167BGR0"/>
<dbReference type="PATRIC" id="fig|1365253.3.peg.2931"/>
<dbReference type="OrthoDB" id="6289764at2"/>
<dbReference type="EMBL" id="AUXT01000169">
    <property type="protein sequence ID" value="KZN46518.1"/>
    <property type="molecule type" value="Genomic_DNA"/>
</dbReference>
<name>A0A167BGR0_9GAMM</name>
<evidence type="ECO:0000256" key="1">
    <source>
        <dbReference type="SAM" id="Phobius"/>
    </source>
</evidence>
<gene>
    <name evidence="2" type="ORF">N482_12060</name>
</gene>
<sequence>MKIVHLILITVISLVAFYIQVDNPVYTMQFYLSVLAFGFVLGVMKQEPNIWHISLMLAFIALAEYSLFATGVIDLGQHDDNYLIIGTIVFGLQLLINILAVLLFVFRVQISRLFSNSSKIILTDFDGLFHWLFIAAGFVNVLALIENALRNAFGWHSLTFIYDTYEIYGYALMAIACGLLLTMLILKVKNKQLT</sequence>
<dbReference type="RefSeq" id="WP_063377498.1">
    <property type="nucleotide sequence ID" value="NZ_AUXT01000169.1"/>
</dbReference>
<organism evidence="2 3">
    <name type="scientific">Pseudoalteromonas luteoviolacea NCIMB 1942</name>
    <dbReference type="NCBI Taxonomy" id="1365253"/>
    <lineage>
        <taxon>Bacteria</taxon>
        <taxon>Pseudomonadati</taxon>
        <taxon>Pseudomonadota</taxon>
        <taxon>Gammaproteobacteria</taxon>
        <taxon>Alteromonadales</taxon>
        <taxon>Pseudoalteromonadaceae</taxon>
        <taxon>Pseudoalteromonas</taxon>
    </lineage>
</organism>
<feature type="transmembrane region" description="Helical" evidence="1">
    <location>
        <begin position="55"/>
        <end position="76"/>
    </location>
</feature>
<keyword evidence="1" id="KW-0812">Transmembrane</keyword>
<accession>A0A167BGR0</accession>
<dbReference type="Proteomes" id="UP000076587">
    <property type="component" value="Unassembled WGS sequence"/>
</dbReference>
<evidence type="ECO:0000313" key="3">
    <source>
        <dbReference type="Proteomes" id="UP000076587"/>
    </source>
</evidence>
<keyword evidence="1" id="KW-0472">Membrane</keyword>
<reference evidence="2 3" key="1">
    <citation type="submission" date="2013-07" db="EMBL/GenBank/DDBJ databases">
        <title>Comparative Genomic and Metabolomic Analysis of Twelve Strains of Pseudoalteromonas luteoviolacea.</title>
        <authorList>
            <person name="Vynne N.G."/>
            <person name="Mansson M."/>
            <person name="Gram L."/>
        </authorList>
    </citation>
    <scope>NUCLEOTIDE SEQUENCE [LARGE SCALE GENOMIC DNA]</scope>
    <source>
        <strain evidence="2 3">NCIMB 1942</strain>
    </source>
</reference>